<feature type="transmembrane region" description="Helical" evidence="10">
    <location>
        <begin position="691"/>
        <end position="711"/>
    </location>
</feature>
<feature type="transmembrane region" description="Helical" evidence="10">
    <location>
        <begin position="462"/>
        <end position="480"/>
    </location>
</feature>
<feature type="transmembrane region" description="Helical" evidence="10">
    <location>
        <begin position="927"/>
        <end position="945"/>
    </location>
</feature>
<feature type="transmembrane region" description="Helical" evidence="10">
    <location>
        <begin position="84"/>
        <end position="105"/>
    </location>
</feature>
<feature type="transmembrane region" description="Helical" evidence="10">
    <location>
        <begin position="568"/>
        <end position="587"/>
    </location>
</feature>
<feature type="transmembrane region" description="Helical" evidence="10">
    <location>
        <begin position="1033"/>
        <end position="1056"/>
    </location>
</feature>
<proteinExistence type="inferred from homology"/>
<feature type="transmembrane region" description="Helical" evidence="10">
    <location>
        <begin position="261"/>
        <end position="279"/>
    </location>
</feature>
<feature type="transmembrane region" description="Helical" evidence="10">
    <location>
        <begin position="1642"/>
        <end position="1665"/>
    </location>
</feature>
<dbReference type="GO" id="GO:0008381">
    <property type="term" value="F:mechanosensitive monoatomic ion channel activity"/>
    <property type="evidence" value="ECO:0007669"/>
    <property type="project" value="InterPro"/>
</dbReference>
<evidence type="ECO:0000256" key="8">
    <source>
        <dbReference type="ARBA" id="ARBA00023136"/>
    </source>
</evidence>
<evidence type="ECO:0000256" key="4">
    <source>
        <dbReference type="ARBA" id="ARBA00022475"/>
    </source>
</evidence>
<feature type="transmembrane region" description="Helical" evidence="10">
    <location>
        <begin position="1217"/>
        <end position="1243"/>
    </location>
</feature>
<feature type="transmembrane region" description="Helical" evidence="10">
    <location>
        <begin position="748"/>
        <end position="766"/>
    </location>
</feature>
<feature type="transmembrane region" description="Helical" evidence="10">
    <location>
        <begin position="2002"/>
        <end position="2026"/>
    </location>
</feature>
<feature type="transmembrane region" description="Helical" evidence="10">
    <location>
        <begin position="1693"/>
        <end position="1711"/>
    </location>
</feature>
<feature type="transmembrane region" description="Helical" evidence="10">
    <location>
        <begin position="1160"/>
        <end position="1179"/>
    </location>
</feature>
<feature type="transmembrane region" description="Helical" evidence="10">
    <location>
        <begin position="1860"/>
        <end position="1881"/>
    </location>
</feature>
<feature type="transmembrane region" description="Helical" evidence="10">
    <location>
        <begin position="1605"/>
        <end position="1630"/>
    </location>
</feature>
<comment type="caution">
    <text evidence="10">Lacks conserved residue(s) required for the propagation of feature annotation.</text>
</comment>
<dbReference type="GO" id="GO:0005886">
    <property type="term" value="C:plasma membrane"/>
    <property type="evidence" value="ECO:0007669"/>
    <property type="project" value="UniProtKB-SubCell"/>
</dbReference>
<feature type="domain" description="Piezo TM25-28" evidence="13">
    <location>
        <begin position="1139"/>
        <end position="1382"/>
    </location>
</feature>
<dbReference type="Proteomes" id="UP000887575">
    <property type="component" value="Unassembled WGS sequence"/>
</dbReference>
<organism evidence="17 18">
    <name type="scientific">Mesorhabditis belari</name>
    <dbReference type="NCBI Taxonomy" id="2138241"/>
    <lineage>
        <taxon>Eukaryota</taxon>
        <taxon>Metazoa</taxon>
        <taxon>Ecdysozoa</taxon>
        <taxon>Nematoda</taxon>
        <taxon>Chromadorea</taxon>
        <taxon>Rhabditida</taxon>
        <taxon>Rhabditina</taxon>
        <taxon>Rhabditomorpha</taxon>
        <taxon>Rhabditoidea</taxon>
        <taxon>Rhabditidae</taxon>
        <taxon>Mesorhabditinae</taxon>
        <taxon>Mesorhabditis</taxon>
    </lineage>
</organism>
<keyword evidence="6 10" id="KW-1133">Transmembrane helix</keyword>
<dbReference type="Pfam" id="PF24871">
    <property type="entry name" value="Piezo_TM1-24"/>
    <property type="match status" value="1"/>
</dbReference>
<dbReference type="Pfam" id="PF24874">
    <property type="entry name" value="Piezo_THU9_anchor"/>
    <property type="match status" value="1"/>
</dbReference>
<keyword evidence="7" id="KW-0406">Ion transport</keyword>
<feature type="domain" description="Piezo non-specific cation channel cap" evidence="12">
    <location>
        <begin position="2089"/>
        <end position="2378"/>
    </location>
</feature>
<feature type="transmembrane region" description="Helical" evidence="10">
    <location>
        <begin position="1093"/>
        <end position="1115"/>
    </location>
</feature>
<dbReference type="InterPro" id="IPR056770">
    <property type="entry name" value="Piezo_THU9_anchor"/>
</dbReference>
<evidence type="ECO:0000256" key="10">
    <source>
        <dbReference type="RuleBase" id="RU362023"/>
    </source>
</evidence>
<evidence type="ECO:0000256" key="5">
    <source>
        <dbReference type="ARBA" id="ARBA00022692"/>
    </source>
</evidence>
<feature type="domain" description="Piezo transmembrane helical unit" evidence="14">
    <location>
        <begin position="1598"/>
        <end position="1720"/>
    </location>
</feature>
<keyword evidence="4" id="KW-1003">Cell membrane</keyword>
<feature type="region of interest" description="Disordered" evidence="11">
    <location>
        <begin position="353"/>
        <end position="431"/>
    </location>
</feature>
<dbReference type="InterPro" id="IPR031334">
    <property type="entry name" value="Piezo_cap_dom"/>
</dbReference>
<feature type="transmembrane region" description="Helical" evidence="10">
    <location>
        <begin position="518"/>
        <end position="534"/>
    </location>
</feature>
<evidence type="ECO:0000256" key="3">
    <source>
        <dbReference type="ARBA" id="ARBA00022448"/>
    </source>
</evidence>
<feature type="transmembrane region" description="Helical" evidence="10">
    <location>
        <begin position="1829"/>
        <end position="1848"/>
    </location>
</feature>
<feature type="domain" description="Piezo TM1-24" evidence="15">
    <location>
        <begin position="50"/>
        <end position="775"/>
    </location>
</feature>
<dbReference type="PANTHER" id="PTHR13167">
    <property type="entry name" value="PIEZO-TYPE MECHANOSENSITIVE ION CHANNEL COMPONENT"/>
    <property type="match status" value="1"/>
</dbReference>
<comment type="similarity">
    <text evidence="2 10">Belongs to the PIEZO (TC 1.A.75) family.</text>
</comment>
<dbReference type="Pfam" id="PF12166">
    <property type="entry name" value="Piezo_cap"/>
    <property type="match status" value="1"/>
</dbReference>
<dbReference type="InterPro" id="IPR027272">
    <property type="entry name" value="Piezo"/>
</dbReference>
<feature type="transmembrane region" description="Helical" evidence="10">
    <location>
        <begin position="1009"/>
        <end position="1026"/>
    </location>
</feature>
<evidence type="ECO:0000259" key="16">
    <source>
        <dbReference type="Pfam" id="PF24874"/>
    </source>
</evidence>
<feature type="transmembrane region" description="Helical" evidence="10">
    <location>
        <begin position="1185"/>
        <end position="1205"/>
    </location>
</feature>
<dbReference type="GO" id="GO:0005261">
    <property type="term" value="F:monoatomic cation channel activity"/>
    <property type="evidence" value="ECO:0007669"/>
    <property type="project" value="TreeGrafter"/>
</dbReference>
<evidence type="ECO:0000256" key="7">
    <source>
        <dbReference type="ARBA" id="ARBA00023065"/>
    </source>
</evidence>
<dbReference type="GO" id="GO:0050982">
    <property type="term" value="P:detection of mechanical stimulus"/>
    <property type="evidence" value="ECO:0007669"/>
    <property type="project" value="TreeGrafter"/>
</dbReference>
<evidence type="ECO:0000256" key="1">
    <source>
        <dbReference type="ARBA" id="ARBA00004651"/>
    </source>
</evidence>
<protein>
    <recommendedName>
        <fullName evidence="10">Piezo-type mechanosensitive ion channel component</fullName>
    </recommendedName>
</protein>
<sequence>MECERKESLAASPKENIVKKWLLEMVSPLLKTITYRGLLPAALIAAAFIRPSFISVIYLVLALIGPVLPSTSRGAPLNVTVKFYVYIVFLVTILTTIAQCAFQIYESTRTIKTTSDCSDDLYRWLRQAGFLRYVADTGFDSWRSFLPEVFSLICSFCTLIIVQCLNHQVFIEHPAGVHTVRTNSNNTQNATQRSNVEVLSRALLIALKRLSNAALFIFVALAGCIQPSILNSFYFLIFLFMATWWSTYKPLRHSIYNKMKITLLFYSGLHLILIYLYQIPEISKLLPPDQTAARMIGFSQVLKTDCSMFYHIEINNALAWNVAINPLIITGFYFLIVLQLNWTSSGTRNYLDDEDASSSVHEEIQGVDENTNSEVEHPLVGDRETQSTIVPSGSSNSSTNIQSQSSPPTRQQRLLDTEERSPANRESVPMRKITSQVIDKQKISQIFNAPGNEQSGTTAQTIVALIAFCVEHSYVFGLMTMMIWALLYHSAFGLGLLAWACIIWMFRDTRSVSFKCSPFIVSYVEFLLVIQYVWSMDLEFLPAKAQTETKANVLEIIGFINYSGSDSFLVTFVKVLLSLPIFLLHRLKRRDSHYSRLTEHERQRKLNYGTFGTNRTQGVNNAVKTPSRSQAVVDWLSSIFTTYWILIVALVLLLQALGERASFINIGFFIFWSLGVLQFKLSFRFFRGTVYASWTFLIIYTSAVIIAIYTYQFRSFPEFLEKAGLSKDWAHNIGLYHYADDKSNTKSLFTRLLLPISLFVVTMLQLKFFHEPWSQAVQPIRATSDSEPGTSNQAVSLSARLKAWAHYGSELLWRIMEVHIAKIVFITVMAIACKNITAMYIPVVVLISLGLCLPRGATGLLGLILTAYLAVLALAKMVFQMSFIKADIFGDGNGTCEGDEGENATSYNMSTTEWAGFKKNQNMFNELGGLLVSICALTLQSIVIYRQRNFRIRTSQPPNLRHRIFPELDPVTYDHSLVNCFKFFVDFGFYKFGLECCLVMIAINAWIRMDMLGAVVIGWLAVFALSKRTMARWLWPIFLIYLVLLLPIQFSIYVGLPPSLCIDYPWKNLFITNPTKRRNLLIWLGLADYDIQWTSANLLADFFLLMFVSCQAAVFRVEGPTHPAGDNDSIYKDGVYQFKNNPRYDFVTTQRSFVDYFKKFVFLYAQWMTLVTVMVAGLGGTSLFALGYLCLAFWILWSGNALYVMKNHNRTIKKFMIVLGYTVFSMFCKVSLQVVGCVFLGSLHGIPGKWGCILRQIFSIACVNNLAMEDIANLFPESTEFDKDCPVSAAETRIGFDTLALAFLVLQLRIFHSWYFQHAMTDFRAEIVLANRGAVLANQLIEKEMKEQTQQQNEKFNDIKRRTDDIRAQYQKQQALERTFEPKTYGQAKRAGDYYMFEKDPENLVPPIESFVPEVDPEGSEFRRLDPTQLVYTAVNKDMNLSASMRQVEKAELIKDDEERRMIAAVTPDTPPTERVVDEPIAEESDSFFIATLKFVFKFAYNVFDWTAVFLNRRSREHRYVAYVLGREKQRLKNEYGEILCDSTKPMADLQALVPLQQLQVVRTETDIEKLESEALGDWQKRSVFARLFNALGDCVNAHTDVICYVLAIMAHAYCAGLITLPLPLLVFFWGSLSNPRPSKMFWIVLIAITESIIIIKFIFQFGFFEFNTEQSQSLNNKNQYQWNKLFGVQRQSYYAFLDVTLLIFLFYHRYNLRRLGLWKDANINDTFSGNNTASIDPLELQMTMENTESPEQPQEEAAEEDAEKKKEMNPFARFFNQLFRPKFRYIRDLYPFFFAFDIICIFIITFGYSSFGEGGSGNVVSDIQSNRIPLAFVIMLIVLTCMIVIDRGLYLRKAVYCKLAYQLISIIFLHIWIFLVLPSITKREASSNRMALLLYFVKCMYFLVSAWQIRNGYPALCVGNLLTHAYGLTNMVFFKIFMAVPFLFELRTAIDWTWTDTSMPLFDFFNMENFYATIYNLKCGRQFEQSYPAPRGVEKGSLIKYLMGIPMILFIILIIWSPLIAFSLLNRIGVVLTPNIARMSISVDGYPPLYSIEAQGTELKHLTAAELSGLRSGFSVAFVPGPMQDDSIRKSRSAVSFLDEYTQDDSLKVLFRPESEQSWDISDDSKTAMIAALNDTTTTMQMQIHISFTRPRQDSSKEPVTHTSEFSIAMDNTTKIREQMLKALRDDTNSTVIVSNAIPVYLIVPNEGEVIQASALNWVMNQFVKPELKQNSLATLKLTLNAQNLWTVEMQRPELNATNLLLPAEKVKYGTGGKEYLQLVSFVDRTFPSFFAKYVQGGVIAMYIALVIVVGKVLRGLFTNQPLDVIIAEIPNPDHLLKICLDIYLVREAKDFVLEQDLFAKLIFLFRSPETLIKWTRYKFKDD</sequence>
<dbReference type="GO" id="GO:0042391">
    <property type="term" value="P:regulation of membrane potential"/>
    <property type="evidence" value="ECO:0007669"/>
    <property type="project" value="TreeGrafter"/>
</dbReference>
<dbReference type="Pfam" id="PF15917">
    <property type="entry name" value="Piezo_TM25-28"/>
    <property type="match status" value="1"/>
</dbReference>
<reference evidence="18" key="1">
    <citation type="submission" date="2024-02" db="UniProtKB">
        <authorList>
            <consortium name="WormBaseParasite"/>
        </authorList>
    </citation>
    <scope>IDENTIFICATION</scope>
</reference>
<feature type="transmembrane region" description="Helical" evidence="10">
    <location>
        <begin position="38"/>
        <end position="64"/>
    </location>
</feature>
<feature type="transmembrane region" description="Helical" evidence="10">
    <location>
        <begin position="660"/>
        <end position="679"/>
    </location>
</feature>
<feature type="transmembrane region" description="Helical" evidence="10">
    <location>
        <begin position="486"/>
        <end position="506"/>
    </location>
</feature>
<evidence type="ECO:0000313" key="17">
    <source>
        <dbReference type="Proteomes" id="UP000887575"/>
    </source>
</evidence>
<comment type="subcellular location">
    <subcellularLocation>
        <location evidence="1">Cell membrane</location>
        <topology evidence="1">Multi-pass membrane protein</topology>
    </subcellularLocation>
    <subcellularLocation>
        <location evidence="10">Membrane</location>
        <topology evidence="10">Multi-pass membrane protein</topology>
    </subcellularLocation>
</comment>
<feature type="domain" description="Piezo THU9 and anchor" evidence="16">
    <location>
        <begin position="1788"/>
        <end position="2024"/>
    </location>
</feature>
<dbReference type="InterPro" id="IPR056769">
    <property type="entry name" value="Piezo_TM1-24"/>
</dbReference>
<dbReference type="Pfam" id="PF23188">
    <property type="entry name" value="THU_Piezo1"/>
    <property type="match status" value="1"/>
</dbReference>
<feature type="transmembrane region" description="Helical" evidence="10">
    <location>
        <begin position="1893"/>
        <end position="1910"/>
    </location>
</feature>
<evidence type="ECO:0000259" key="13">
    <source>
        <dbReference type="Pfam" id="PF15917"/>
    </source>
</evidence>
<feature type="transmembrane region" description="Helical" evidence="10">
    <location>
        <begin position="2295"/>
        <end position="2315"/>
    </location>
</feature>
<evidence type="ECO:0000256" key="11">
    <source>
        <dbReference type="SAM" id="MobiDB-lite"/>
    </source>
</evidence>
<keyword evidence="17" id="KW-1185">Reference proteome</keyword>
<feature type="transmembrane region" description="Helical" evidence="10">
    <location>
        <begin position="149"/>
        <end position="171"/>
    </location>
</feature>
<feature type="transmembrane region" description="Helical" evidence="10">
    <location>
        <begin position="1922"/>
        <end position="1945"/>
    </location>
</feature>
<evidence type="ECO:0000256" key="9">
    <source>
        <dbReference type="ARBA" id="ARBA00023303"/>
    </source>
</evidence>
<evidence type="ECO:0000259" key="15">
    <source>
        <dbReference type="Pfam" id="PF24871"/>
    </source>
</evidence>
<feature type="transmembrane region" description="Helical" evidence="10">
    <location>
        <begin position="318"/>
        <end position="338"/>
    </location>
</feature>
<evidence type="ECO:0000256" key="6">
    <source>
        <dbReference type="ARBA" id="ARBA00022989"/>
    </source>
</evidence>
<feature type="compositionally biased region" description="Basic and acidic residues" evidence="11">
    <location>
        <begin position="374"/>
        <end position="385"/>
    </location>
</feature>
<keyword evidence="9 10" id="KW-0407">Ion channel</keyword>
<feature type="transmembrane region" description="Helical" evidence="10">
    <location>
        <begin position="213"/>
        <end position="240"/>
    </location>
</feature>
<dbReference type="GO" id="GO:0071260">
    <property type="term" value="P:cellular response to mechanical stimulus"/>
    <property type="evidence" value="ECO:0007669"/>
    <property type="project" value="TreeGrafter"/>
</dbReference>
<dbReference type="WBParaSite" id="MBELARI_LOCUS19268.2">
    <property type="protein sequence ID" value="MBELARI_LOCUS19268.2"/>
    <property type="gene ID" value="MBELARI_LOCUS19268"/>
</dbReference>
<keyword evidence="3" id="KW-0813">Transport</keyword>
<feature type="transmembrane region" description="Helical" evidence="10">
    <location>
        <begin position="860"/>
        <end position="879"/>
    </location>
</feature>
<dbReference type="InterPro" id="IPR031805">
    <property type="entry name" value="Piezo_TM25-28"/>
</dbReference>
<feature type="transmembrane region" description="Helical" evidence="10">
    <location>
        <begin position="632"/>
        <end position="654"/>
    </location>
</feature>
<accession>A0AAF3EYM3</accession>
<evidence type="ECO:0000313" key="18">
    <source>
        <dbReference type="WBParaSite" id="MBELARI_LOCUS19268.2"/>
    </source>
</evidence>
<feature type="compositionally biased region" description="Low complexity" evidence="11">
    <location>
        <begin position="387"/>
        <end position="412"/>
    </location>
</feature>
<keyword evidence="5 10" id="KW-0812">Transmembrane</keyword>
<dbReference type="PANTHER" id="PTHR13167:SF25">
    <property type="entry name" value="PIEZO-TYPE MECHANOSENSITIVE ION CHANNEL COMPONENT"/>
    <property type="match status" value="1"/>
</dbReference>
<evidence type="ECO:0000259" key="12">
    <source>
        <dbReference type="Pfam" id="PF12166"/>
    </source>
</evidence>
<evidence type="ECO:0000256" key="2">
    <source>
        <dbReference type="ARBA" id="ARBA00007821"/>
    </source>
</evidence>
<keyword evidence="8 10" id="KW-0472">Membrane</keyword>
<dbReference type="InterPro" id="IPR056768">
    <property type="entry name" value="THU_Piezo"/>
</dbReference>
<evidence type="ECO:0000259" key="14">
    <source>
        <dbReference type="Pfam" id="PF23188"/>
    </source>
</evidence>
<feature type="compositionally biased region" description="Basic and acidic residues" evidence="11">
    <location>
        <begin position="413"/>
        <end position="423"/>
    </location>
</feature>
<feature type="transmembrane region" description="Helical" evidence="10">
    <location>
        <begin position="1790"/>
        <end position="1809"/>
    </location>
</feature>
<name>A0AAF3EYM3_9BILA</name>